<evidence type="ECO:0000256" key="2">
    <source>
        <dbReference type="ARBA" id="ARBA00009280"/>
    </source>
</evidence>
<dbReference type="GO" id="GO:0005509">
    <property type="term" value="F:calcium ion binding"/>
    <property type="evidence" value="ECO:0007669"/>
    <property type="project" value="InterPro"/>
</dbReference>
<evidence type="ECO:0000256" key="6">
    <source>
        <dbReference type="ARBA" id="ARBA00022741"/>
    </source>
</evidence>
<dbReference type="SUPFAM" id="SSF47473">
    <property type="entry name" value="EF-hand"/>
    <property type="match status" value="2"/>
</dbReference>
<evidence type="ECO:0000256" key="9">
    <source>
        <dbReference type="ARBA" id="ARBA00022833"/>
    </source>
</evidence>
<dbReference type="PROSITE" id="PS00018">
    <property type="entry name" value="EF_HAND_1"/>
    <property type="match status" value="1"/>
</dbReference>
<dbReference type="PROSITE" id="PS50146">
    <property type="entry name" value="DAGK"/>
    <property type="match status" value="1"/>
</dbReference>
<organism evidence="22 23">
    <name type="scientific">Oncorhynchus kisutch</name>
    <name type="common">Coho salmon</name>
    <name type="synonym">Salmo kisutch</name>
    <dbReference type="NCBI Taxonomy" id="8019"/>
    <lineage>
        <taxon>Eukaryota</taxon>
        <taxon>Metazoa</taxon>
        <taxon>Chordata</taxon>
        <taxon>Craniata</taxon>
        <taxon>Vertebrata</taxon>
        <taxon>Euteleostomi</taxon>
        <taxon>Actinopterygii</taxon>
        <taxon>Neopterygii</taxon>
        <taxon>Teleostei</taxon>
        <taxon>Protacanthopterygii</taxon>
        <taxon>Salmoniformes</taxon>
        <taxon>Salmonidae</taxon>
        <taxon>Salmoninae</taxon>
        <taxon>Oncorhynchus</taxon>
    </lineage>
</organism>
<dbReference type="Gene3D" id="2.60.200.40">
    <property type="match status" value="1"/>
</dbReference>
<dbReference type="PROSITE" id="PS00479">
    <property type="entry name" value="ZF_DAG_PE_1"/>
    <property type="match status" value="1"/>
</dbReference>
<keyword evidence="8 17" id="KW-0418">Kinase</keyword>
<dbReference type="Proteomes" id="UP000694557">
    <property type="component" value="Unassembled WGS sequence"/>
</dbReference>
<feature type="region of interest" description="Disordered" evidence="18">
    <location>
        <begin position="332"/>
        <end position="357"/>
    </location>
</feature>
<dbReference type="FunFam" id="2.60.200.40:FF:000003">
    <property type="entry name" value="Diacylglycerol kinase"/>
    <property type="match status" value="1"/>
</dbReference>
<comment type="similarity">
    <text evidence="2 17">Belongs to the eukaryotic diacylglycerol kinase family.</text>
</comment>
<dbReference type="PANTHER" id="PTHR11255">
    <property type="entry name" value="DIACYLGLYCEROL KINASE"/>
    <property type="match status" value="1"/>
</dbReference>
<dbReference type="Pfam" id="PF00609">
    <property type="entry name" value="DAGK_acc"/>
    <property type="match status" value="1"/>
</dbReference>
<evidence type="ECO:0000256" key="12">
    <source>
        <dbReference type="ARBA" id="ARBA00023098"/>
    </source>
</evidence>
<dbReference type="Gene3D" id="3.30.60.20">
    <property type="match status" value="2"/>
</dbReference>
<dbReference type="Ensembl" id="ENSOKIT00005059456.1">
    <property type="protein sequence ID" value="ENSOKIP00005055982.1"/>
    <property type="gene ID" value="ENSOKIG00005021286.1"/>
</dbReference>
<keyword evidence="3 17" id="KW-0808">Transferase</keyword>
<dbReference type="Gene3D" id="1.10.238.10">
    <property type="entry name" value="EF-hand"/>
    <property type="match status" value="1"/>
</dbReference>
<dbReference type="InterPro" id="IPR016064">
    <property type="entry name" value="NAD/diacylglycerol_kinase_sf"/>
</dbReference>
<keyword evidence="12" id="KW-0443">Lipid metabolism</keyword>
<keyword evidence="10" id="KW-0106">Calcium</keyword>
<proteinExistence type="inferred from homology"/>
<dbReference type="PANTHER" id="PTHR11255:SF32">
    <property type="entry name" value="DIACYLGLYCEROL KINASE BETA"/>
    <property type="match status" value="1"/>
</dbReference>
<evidence type="ECO:0000259" key="19">
    <source>
        <dbReference type="PROSITE" id="PS50081"/>
    </source>
</evidence>
<feature type="domain" description="DAGKc" evidence="20">
    <location>
        <begin position="371"/>
        <end position="491"/>
    </location>
</feature>
<dbReference type="CDD" id="cd20891">
    <property type="entry name" value="C1_DGKbeta_rpt2"/>
    <property type="match status" value="1"/>
</dbReference>
<feature type="domain" description="Phorbol-ester/DAG-type" evidence="19">
    <location>
        <begin position="250"/>
        <end position="300"/>
    </location>
</feature>
<dbReference type="CDD" id="cd00051">
    <property type="entry name" value="EFh"/>
    <property type="match status" value="1"/>
</dbReference>
<dbReference type="SUPFAM" id="SSF57889">
    <property type="entry name" value="Cysteine-rich domain"/>
    <property type="match status" value="2"/>
</dbReference>
<evidence type="ECO:0000256" key="13">
    <source>
        <dbReference type="ARBA" id="ARBA00023371"/>
    </source>
</evidence>
<evidence type="ECO:0000256" key="1">
    <source>
        <dbReference type="ARBA" id="ARBA00005175"/>
    </source>
</evidence>
<protein>
    <recommendedName>
        <fullName evidence="17">Diacylglycerol kinase</fullName>
        <shortName evidence="17">DAG kinase</shortName>
        <ecNumber evidence="17">2.7.1.107</ecNumber>
    </recommendedName>
</protein>
<dbReference type="EC" id="2.7.1.107" evidence="17"/>
<dbReference type="SMART" id="SM00054">
    <property type="entry name" value="EFh"/>
    <property type="match status" value="1"/>
</dbReference>
<evidence type="ECO:0000256" key="3">
    <source>
        <dbReference type="ARBA" id="ARBA00022679"/>
    </source>
</evidence>
<dbReference type="GO" id="GO:0008270">
    <property type="term" value="F:zinc ion binding"/>
    <property type="evidence" value="ECO:0007669"/>
    <property type="project" value="UniProtKB-KW"/>
</dbReference>
<evidence type="ECO:0000256" key="7">
    <source>
        <dbReference type="ARBA" id="ARBA00022771"/>
    </source>
</evidence>
<feature type="domain" description="EF-hand" evidence="21">
    <location>
        <begin position="136"/>
        <end position="171"/>
    </location>
</feature>
<evidence type="ECO:0000256" key="17">
    <source>
        <dbReference type="RuleBase" id="RU361128"/>
    </source>
</evidence>
<keyword evidence="6 17" id="KW-0547">Nucleotide-binding</keyword>
<dbReference type="InterPro" id="IPR038199">
    <property type="entry name" value="DGK_typeI_N_sf"/>
</dbReference>
<dbReference type="AlphaFoldDB" id="A0A8C7HBC9"/>
<dbReference type="Pfam" id="PF00130">
    <property type="entry name" value="C1_1"/>
    <property type="match status" value="2"/>
</dbReference>
<dbReference type="SMART" id="SM00046">
    <property type="entry name" value="DAGKc"/>
    <property type="match status" value="1"/>
</dbReference>
<dbReference type="Pfam" id="PF14513">
    <property type="entry name" value="DAG_kinase_N"/>
    <property type="match status" value="1"/>
</dbReference>
<dbReference type="InterPro" id="IPR047470">
    <property type="entry name" value="C1_DGKbeta_rpt2"/>
</dbReference>
<dbReference type="InterPro" id="IPR018247">
    <property type="entry name" value="EF_Hand_1_Ca_BS"/>
</dbReference>
<dbReference type="UniPathway" id="UPA00230"/>
<dbReference type="GO" id="GO:0007200">
    <property type="term" value="P:phospholipase C-activating G protein-coupled receptor signaling pathway"/>
    <property type="evidence" value="ECO:0007669"/>
    <property type="project" value="InterPro"/>
</dbReference>
<feature type="domain" description="Phorbol-ester/DAG-type" evidence="19">
    <location>
        <begin position="186"/>
        <end position="236"/>
    </location>
</feature>
<name>A0A8C7HBC9_ONCKI</name>
<accession>A0A8C7HBC9</accession>
<keyword evidence="23" id="KW-1185">Reference proteome</keyword>
<evidence type="ECO:0000256" key="16">
    <source>
        <dbReference type="ARBA" id="ARBA00023411"/>
    </source>
</evidence>
<dbReference type="InterPro" id="IPR002048">
    <property type="entry name" value="EF_hand_dom"/>
</dbReference>
<dbReference type="GO" id="GO:0046486">
    <property type="term" value="P:glycerolipid metabolic process"/>
    <property type="evidence" value="ECO:0007669"/>
    <property type="project" value="UniProtKB-UniPathway"/>
</dbReference>
<evidence type="ECO:0000259" key="20">
    <source>
        <dbReference type="PROSITE" id="PS50146"/>
    </source>
</evidence>
<dbReference type="InterPro" id="IPR029477">
    <property type="entry name" value="DAG_kinase_typeI_N"/>
</dbReference>
<gene>
    <name evidence="22" type="primary">DGKB</name>
    <name evidence="22" type="synonym">dgkb</name>
</gene>
<keyword evidence="11 17" id="KW-0067">ATP-binding</keyword>
<keyword evidence="7" id="KW-0863">Zinc-finger</keyword>
<dbReference type="PROSITE" id="PS50081">
    <property type="entry name" value="ZF_DAG_PE_2"/>
    <property type="match status" value="2"/>
</dbReference>
<dbReference type="FunFam" id="3.30.60.20:FF:000016">
    <property type="entry name" value="Diacylglycerol kinase"/>
    <property type="match status" value="1"/>
</dbReference>
<comment type="pathway">
    <text evidence="1">Lipid metabolism; glycerolipid metabolism.</text>
</comment>
<evidence type="ECO:0000256" key="18">
    <source>
        <dbReference type="SAM" id="MobiDB-lite"/>
    </source>
</evidence>
<comment type="catalytic activity">
    <reaction evidence="13">
        <text>1,2-di-(9Z-octadecenoyl)-sn-glycerol + ATP = 1,2-di-(9Z-octadecenoyl)-sn-glycero-3-phosphate + ADP + H(+)</text>
        <dbReference type="Rhea" id="RHEA:40327"/>
        <dbReference type="ChEBI" id="CHEBI:15378"/>
        <dbReference type="ChEBI" id="CHEBI:30616"/>
        <dbReference type="ChEBI" id="CHEBI:52333"/>
        <dbReference type="ChEBI" id="CHEBI:74546"/>
        <dbReference type="ChEBI" id="CHEBI:456216"/>
    </reaction>
    <physiologicalReaction direction="left-to-right" evidence="13">
        <dbReference type="Rhea" id="RHEA:40328"/>
    </physiologicalReaction>
</comment>
<dbReference type="InterPro" id="IPR046349">
    <property type="entry name" value="C1-like_sf"/>
</dbReference>
<evidence type="ECO:0000256" key="10">
    <source>
        <dbReference type="ARBA" id="ARBA00022837"/>
    </source>
</evidence>
<feature type="compositionally biased region" description="Basic residues" evidence="18">
    <location>
        <begin position="601"/>
        <end position="611"/>
    </location>
</feature>
<evidence type="ECO:0000256" key="4">
    <source>
        <dbReference type="ARBA" id="ARBA00022723"/>
    </source>
</evidence>
<dbReference type="GO" id="GO:0005886">
    <property type="term" value="C:plasma membrane"/>
    <property type="evidence" value="ECO:0007669"/>
    <property type="project" value="TreeGrafter"/>
</dbReference>
<dbReference type="InterPro" id="IPR047471">
    <property type="entry name" value="C1_DGKbeta-like_rpt1"/>
</dbReference>
<evidence type="ECO:0000256" key="5">
    <source>
        <dbReference type="ARBA" id="ARBA00022737"/>
    </source>
</evidence>
<dbReference type="CDD" id="cd20845">
    <property type="entry name" value="C1_DGKbeta_rpt1"/>
    <property type="match status" value="1"/>
</dbReference>
<dbReference type="InterPro" id="IPR017438">
    <property type="entry name" value="ATP-NAD_kinase_N"/>
</dbReference>
<comment type="catalytic activity">
    <reaction evidence="14">
        <text>1,2-didecanoyl-sn-glycerol + ATP = 1,2-didecanoyl-sn-glycero-3-phosphate + ADP + H(+)</text>
        <dbReference type="Rhea" id="RHEA:43428"/>
        <dbReference type="ChEBI" id="CHEBI:15378"/>
        <dbReference type="ChEBI" id="CHEBI:18155"/>
        <dbReference type="ChEBI" id="CHEBI:30616"/>
        <dbReference type="ChEBI" id="CHEBI:78227"/>
        <dbReference type="ChEBI" id="CHEBI:456216"/>
    </reaction>
    <physiologicalReaction direction="left-to-right" evidence="14">
        <dbReference type="Rhea" id="RHEA:43429"/>
    </physiologicalReaction>
</comment>
<dbReference type="SMART" id="SM00109">
    <property type="entry name" value="C1"/>
    <property type="match status" value="2"/>
</dbReference>
<reference evidence="22" key="1">
    <citation type="submission" date="2025-08" db="UniProtKB">
        <authorList>
            <consortium name="Ensembl"/>
        </authorList>
    </citation>
    <scope>IDENTIFICATION</scope>
</reference>
<evidence type="ECO:0000256" key="11">
    <source>
        <dbReference type="ARBA" id="ARBA00022840"/>
    </source>
</evidence>
<dbReference type="FunFam" id="3.30.60.20:FF:000013">
    <property type="entry name" value="Diacylglycerol kinase"/>
    <property type="match status" value="1"/>
</dbReference>
<dbReference type="Gene3D" id="1.10.238.110">
    <property type="entry name" value="Diacylglycerol kinase alpha"/>
    <property type="match status" value="1"/>
</dbReference>
<keyword evidence="5" id="KW-0677">Repeat</keyword>
<sequence>QQWTFLYSTKKLKDVLQEFHGDGVLAKYNPEEKKDILNQEIDFEGFKVFMHTFLESELAEEFCQHLFLSFSNKGPKPSPSSIDKPRVTGKTLHFSYNLQMMSLRGKVAFMLSACELEHIVSQMMHVAEYLEWDVTELKPILQEMMQEIDYDHDGTVSLEEWIQGGSTTIPLLVLLGLETNVKDDGQHVWRLKHFNKPAYCNLCLNMLIGLGKQGLCCSFCKYTVHERCVARAPPSCIKTYMKSKKNTEVMHHFWVEGNCPTKCDKCHKTIKCYQGLTGLHCVWCQVTLHNKCASHVKPECDCGPLKDHILPPNTICPVVLVSLTFKTMPYSERQSTVRKDSRSSQSGGRGKMQRANSVTVDGQGLQITTIEGTHPLLVFVNPKSGGKQGDRIYRKFQYLLNPRQVYNLAKNGPMPGHDSTIIIILNDCLQNKANLDRNPPVCVLPLGTGNDLARCLRWGGGYEGESILNILRGIENSSEVMLDRWKINVTPTDKEERGDPVPYSIVNNYFSIGVDASIAHRFHMMRERHPERFNSRTKNKLWYFEFGTSETFSATCKKLHDFLEVECDGITLDLDSISLEGIAILNIPSMHGGSNLWGESRKRRGNRRGGKKTQDKRTTVLDPKELQFAVQDPSDQLLEVVGLEGAMEMGQIHIGLRSAGRRLAQCSSVTIRTTKALPMQIDGEPWMQTPCTIEIVHKNQAPMLMGPPQGNSFFSSVVRRTCSESKD</sequence>
<dbReference type="InterPro" id="IPR011992">
    <property type="entry name" value="EF-hand-dom_pair"/>
</dbReference>
<evidence type="ECO:0000259" key="21">
    <source>
        <dbReference type="PROSITE" id="PS50222"/>
    </source>
</evidence>
<dbReference type="InterPro" id="IPR001206">
    <property type="entry name" value="Diacylglycerol_kinase_cat_dom"/>
</dbReference>
<dbReference type="SUPFAM" id="SSF111331">
    <property type="entry name" value="NAD kinase/diacylglycerol kinase-like"/>
    <property type="match status" value="1"/>
</dbReference>
<evidence type="ECO:0000313" key="23">
    <source>
        <dbReference type="Proteomes" id="UP000694557"/>
    </source>
</evidence>
<evidence type="ECO:0000256" key="15">
    <source>
        <dbReference type="ARBA" id="ARBA00023400"/>
    </source>
</evidence>
<comment type="catalytic activity">
    <reaction evidence="15">
        <text>1-octadecanoyl-2-(5Z,8Z,11Z,14Z-eicosatetraenoyl)-sn-glycerol + ATP = 1-octadecanoyl-2-(5Z,8Z,11Z,14Z-eicosatetraenoyl)-sn-glycero-3-phosphate + ADP + H(+)</text>
        <dbReference type="Rhea" id="RHEA:40323"/>
        <dbReference type="ChEBI" id="CHEBI:15378"/>
        <dbReference type="ChEBI" id="CHEBI:30616"/>
        <dbReference type="ChEBI" id="CHEBI:75728"/>
        <dbReference type="ChEBI" id="CHEBI:77091"/>
        <dbReference type="ChEBI" id="CHEBI:456216"/>
    </reaction>
    <physiologicalReaction direction="left-to-right" evidence="15">
        <dbReference type="Rhea" id="RHEA:40324"/>
    </physiologicalReaction>
</comment>
<dbReference type="SMART" id="SM00045">
    <property type="entry name" value="DAGKa"/>
    <property type="match status" value="1"/>
</dbReference>
<evidence type="ECO:0000256" key="14">
    <source>
        <dbReference type="ARBA" id="ARBA00023395"/>
    </source>
</evidence>
<dbReference type="GO" id="GO:0004143">
    <property type="term" value="F:ATP-dependent diacylglycerol kinase activity"/>
    <property type="evidence" value="ECO:0007669"/>
    <property type="project" value="UniProtKB-EC"/>
</dbReference>
<dbReference type="InterPro" id="IPR000756">
    <property type="entry name" value="Diacylglycerol_kin_accessory"/>
</dbReference>
<keyword evidence="4" id="KW-0479">Metal-binding</keyword>
<keyword evidence="9" id="KW-0862">Zinc</keyword>
<dbReference type="GeneTree" id="ENSGT00940000159770"/>
<dbReference type="InterPro" id="IPR037607">
    <property type="entry name" value="DGK"/>
</dbReference>
<dbReference type="Pfam" id="PF00781">
    <property type="entry name" value="DAGK_cat"/>
    <property type="match status" value="1"/>
</dbReference>
<feature type="region of interest" description="Disordered" evidence="18">
    <location>
        <begin position="595"/>
        <end position="618"/>
    </location>
</feature>
<reference evidence="22" key="2">
    <citation type="submission" date="2025-09" db="UniProtKB">
        <authorList>
            <consortium name="Ensembl"/>
        </authorList>
    </citation>
    <scope>IDENTIFICATION</scope>
</reference>
<dbReference type="PROSITE" id="PS50222">
    <property type="entry name" value="EF_HAND_2"/>
    <property type="match status" value="1"/>
</dbReference>
<dbReference type="Gene3D" id="3.40.50.10330">
    <property type="entry name" value="Probable inorganic polyphosphate/atp-NAD kinase, domain 1"/>
    <property type="match status" value="1"/>
</dbReference>
<dbReference type="GO" id="GO:0005524">
    <property type="term" value="F:ATP binding"/>
    <property type="evidence" value="ECO:0007669"/>
    <property type="project" value="UniProtKB-KW"/>
</dbReference>
<evidence type="ECO:0000256" key="8">
    <source>
        <dbReference type="ARBA" id="ARBA00022777"/>
    </source>
</evidence>
<evidence type="ECO:0000313" key="22">
    <source>
        <dbReference type="Ensembl" id="ENSOKIP00005055982.1"/>
    </source>
</evidence>
<comment type="catalytic activity">
    <reaction evidence="16">
        <text>a 1,2-diacyl-sn-glycerol + ATP = a 1,2-diacyl-sn-glycero-3-phosphate + ADP + H(+)</text>
        <dbReference type="Rhea" id="RHEA:10272"/>
        <dbReference type="ChEBI" id="CHEBI:15378"/>
        <dbReference type="ChEBI" id="CHEBI:17815"/>
        <dbReference type="ChEBI" id="CHEBI:30616"/>
        <dbReference type="ChEBI" id="CHEBI:58608"/>
        <dbReference type="ChEBI" id="CHEBI:456216"/>
        <dbReference type="EC" id="2.7.1.107"/>
    </reaction>
    <physiologicalReaction direction="left-to-right" evidence="16">
        <dbReference type="Rhea" id="RHEA:10273"/>
    </physiologicalReaction>
</comment>
<dbReference type="InterPro" id="IPR002219">
    <property type="entry name" value="PKC_DAG/PE"/>
</dbReference>